<dbReference type="FunCoup" id="Q4R175">
    <property type="interactions" value="226"/>
</dbReference>
<feature type="signal peptide" evidence="1">
    <location>
        <begin position="1"/>
        <end position="16"/>
    </location>
</feature>
<dbReference type="InParanoid" id="Q4R175"/>
<organism evidence="2 3">
    <name type="scientific">Caenorhabditis elegans</name>
    <dbReference type="NCBI Taxonomy" id="6239"/>
    <lineage>
        <taxon>Eukaryota</taxon>
        <taxon>Metazoa</taxon>
        <taxon>Ecdysozoa</taxon>
        <taxon>Nematoda</taxon>
        <taxon>Chromadorea</taxon>
        <taxon>Rhabditida</taxon>
        <taxon>Rhabditina</taxon>
        <taxon>Rhabditomorpha</taxon>
        <taxon>Rhabditoidea</taxon>
        <taxon>Rhabditidae</taxon>
        <taxon>Peloderinae</taxon>
        <taxon>Caenorhabditis</taxon>
    </lineage>
</organism>
<accession>Q4R175</accession>
<dbReference type="PaxDb" id="6239-R13D7.11"/>
<dbReference type="EMBL" id="BX284605">
    <property type="protein sequence ID" value="CCD83347.1"/>
    <property type="molecule type" value="Genomic_DNA"/>
</dbReference>
<evidence type="ECO:0000313" key="3">
    <source>
        <dbReference type="Proteomes" id="UP000001940"/>
    </source>
</evidence>
<name>Q4R175_CAEEL</name>
<dbReference type="CTD" id="3896823"/>
<dbReference type="STRING" id="6239.R13D7.11.1"/>
<dbReference type="OMA" id="TEAQWGW"/>
<sequence length="78" mass="8335">MIRFFVLLALLSVSFAQYGGYYGGGYPYGGYGGYPYGGYQNYGHPGMYGGYSPYGGYGGYGGYGPMYRPGLIGMLLGK</sequence>
<evidence type="ECO:0000313" key="4">
    <source>
        <dbReference type="WormBase" id="R13D7.11"/>
    </source>
</evidence>
<dbReference type="AGR" id="WB:WBGene00044548"/>
<dbReference type="Proteomes" id="UP000001940">
    <property type="component" value="Chromosome V"/>
</dbReference>
<evidence type="ECO:0000313" key="2">
    <source>
        <dbReference type="EMBL" id="CCD83347.1"/>
    </source>
</evidence>
<dbReference type="AlphaFoldDB" id="Q4R175"/>
<keyword evidence="3" id="KW-1185">Reference proteome</keyword>
<gene>
    <name evidence="2 4" type="primary">cnc-9</name>
    <name evidence="2" type="ORF">CELE_R13D7.11</name>
    <name evidence="4" type="ORF">R13D7.11</name>
</gene>
<dbReference type="UCSC" id="R13D7.11">
    <property type="organism name" value="c. elegans"/>
</dbReference>
<keyword evidence="1" id="KW-0732">Signal</keyword>
<protein>
    <submittedName>
        <fullName evidence="2">CaeNaCin (Caenorhabditis bacteriocin)</fullName>
    </submittedName>
</protein>
<feature type="chain" id="PRO_5004242713" evidence="1">
    <location>
        <begin position="17"/>
        <end position="78"/>
    </location>
</feature>
<reference evidence="2 3" key="1">
    <citation type="journal article" date="1998" name="Science">
        <title>Genome sequence of the nematode C. elegans: a platform for investigating biology.</title>
        <authorList>
            <consortium name="The C. elegans sequencing consortium"/>
            <person name="Sulson J.E."/>
            <person name="Waterston R."/>
        </authorList>
    </citation>
    <scope>NUCLEOTIDE SEQUENCE [LARGE SCALE GENOMIC DNA]</scope>
    <source>
        <strain evidence="2 3">Bristol N2</strain>
    </source>
</reference>
<evidence type="ECO:0000256" key="1">
    <source>
        <dbReference type="SAM" id="SignalP"/>
    </source>
</evidence>
<dbReference type="HOGENOM" id="CLU_2624253_0_0_1"/>
<dbReference type="RefSeq" id="NP_001033500.1">
    <property type="nucleotide sequence ID" value="NM_001038411.4"/>
</dbReference>
<proteinExistence type="predicted"/>
<dbReference type="GeneID" id="3896823"/>
<dbReference type="KEGG" id="cel:CELE_R13D7.11"/>
<dbReference type="WormBase" id="R13D7.11">
    <property type="protein sequence ID" value="CE38862"/>
    <property type="gene ID" value="WBGene00044548"/>
    <property type="gene designation" value="cnc-9"/>
</dbReference>
<dbReference type="Bgee" id="WBGene00044548">
    <property type="expression patterns" value="Expressed in larva"/>
</dbReference>